<evidence type="ECO:0000256" key="3">
    <source>
        <dbReference type="ARBA" id="ARBA00022475"/>
    </source>
</evidence>
<feature type="transmembrane region" description="Helical" evidence="7">
    <location>
        <begin position="498"/>
        <end position="518"/>
    </location>
</feature>
<evidence type="ECO:0000259" key="8">
    <source>
        <dbReference type="PROSITE" id="PS50156"/>
    </source>
</evidence>
<keyword evidence="10" id="KW-1185">Reference proteome</keyword>
<feature type="domain" description="SSD" evidence="8">
    <location>
        <begin position="769"/>
        <end position="914"/>
    </location>
</feature>
<feature type="transmembrane region" description="Helical" evidence="7">
    <location>
        <begin position="748"/>
        <end position="769"/>
    </location>
</feature>
<dbReference type="Pfam" id="PF03176">
    <property type="entry name" value="MMPL"/>
    <property type="match status" value="2"/>
</dbReference>
<gene>
    <name evidence="9" type="ORF">GIY30_15700</name>
</gene>
<dbReference type="Proteomes" id="UP000475545">
    <property type="component" value="Unassembled WGS sequence"/>
</dbReference>
<evidence type="ECO:0000256" key="7">
    <source>
        <dbReference type="SAM" id="Phobius"/>
    </source>
</evidence>
<feature type="transmembrane region" description="Helical" evidence="7">
    <location>
        <begin position="804"/>
        <end position="827"/>
    </location>
</feature>
<dbReference type="GO" id="GO:0005886">
    <property type="term" value="C:plasma membrane"/>
    <property type="evidence" value="ECO:0007669"/>
    <property type="project" value="UniProtKB-SubCell"/>
</dbReference>
<evidence type="ECO:0000256" key="1">
    <source>
        <dbReference type="ARBA" id="ARBA00004651"/>
    </source>
</evidence>
<feature type="transmembrane region" description="Helical" evidence="7">
    <location>
        <begin position="885"/>
        <end position="904"/>
    </location>
</feature>
<feature type="transmembrane region" description="Helical" evidence="7">
    <location>
        <begin position="582"/>
        <end position="602"/>
    </location>
</feature>
<feature type="transmembrane region" description="Helical" evidence="7">
    <location>
        <begin position="400"/>
        <end position="418"/>
    </location>
</feature>
<sequence>MTDVLSDRPSALQTNVAESRRAEAAQVLADAFADDKLWAKVRPFDADRAERALYQYFRGEVEICARAGGFVHAAYGSGGKITGVLLAYPPGRSPFPWFSVFLRLKAMFLIGVLTSLRMVAMLSKAKSHQLKEPHLYCWYVGSSALGGGGLLFKRAMAYAREHRIPCYGEAKGEGVAEMCEVLGWTLGPDVELTDGVAITPLTWRPPSGAGPVGDPPPQPKTGRVTGVSIRHPKLVLGTVGVLALLCALLGGLVQDRLSAGGFVNPSSESSRVANILAEDYDIGGMQLILTVSAPDVRSGDAAARADAIEQTLRDDPAVRAVVSPWSDPGSAASLFSDDGELGVIVAAMAGDDATAPAAARAIADDLTGEFGDVTVGATGQAVVFHDVNAQAAEDLTRAEMFALPIAFLLLVLFLRSLVGAAIPVVIGGIGIVMTSAVLYLFTLITDVSVFALNIATALGLALAIDYSLLIISRYREELGRGHDQTGAIAVACARAGRAVRFSGITVALVLVGTLVFPMPFLRSVAYAGIAVVILSVVLATVCVPAALTLLGTRINKRVPADPPPVESSRLFRLARSVQARPWTFGLPVLALLLALGAPALGLNVSLPDDRVLPASAQAHVGGDQVRDHLSTDPTGAVDIVLVDADGASTEAVDGYARELSTADAVTGVVTPSAAFVDGTRVGPGNAAAAQDGAVHLRVNTTVDPYSSQARAQLDALRAVPAPGDVLFGGLAQQTRDTKRAIMDGFPLAAVWIAASMFVLIMLLTGSVILPLKALVLNTLSLLASFGAVVWIFQDGHLGGLGTTVTGYTVATVPVLLFCFAFGISMDYEVFLLARFREEWDSSAKTAADNDRAVAVGIARSGRVITAAALIMAVVFAGMITSEVSLMRIFGVVLTVAVLVDATLLRMVLVPAFMRIAGVWNWWAPGFLRPVLERAQLRE</sequence>
<comment type="caution">
    <text evidence="9">The sequence shown here is derived from an EMBL/GenBank/DDBJ whole genome shotgun (WGS) entry which is preliminary data.</text>
</comment>
<name>A0A6L7GSA2_9ACTN</name>
<evidence type="ECO:0000256" key="5">
    <source>
        <dbReference type="ARBA" id="ARBA00022989"/>
    </source>
</evidence>
<feature type="transmembrane region" description="Helical" evidence="7">
    <location>
        <begin position="425"/>
        <end position="444"/>
    </location>
</feature>
<dbReference type="AlphaFoldDB" id="A0A6L7GSA2"/>
<reference evidence="9 10" key="1">
    <citation type="submission" date="2019-11" db="EMBL/GenBank/DDBJ databases">
        <title>Gordonia sp. nov., a novel actinobacterium isolated from mangrove soil in Hainan.</title>
        <authorList>
            <person name="Huang X."/>
            <person name="Xie Y."/>
            <person name="Chu X."/>
            <person name="Xiao K."/>
        </authorList>
    </citation>
    <scope>NUCLEOTIDE SEQUENCE [LARGE SCALE GENOMIC DNA]</scope>
    <source>
        <strain evidence="9 10">HNM0687</strain>
    </source>
</reference>
<dbReference type="SUPFAM" id="SSF82866">
    <property type="entry name" value="Multidrug efflux transporter AcrB transmembrane domain"/>
    <property type="match status" value="2"/>
</dbReference>
<dbReference type="PANTHER" id="PTHR33406:SF11">
    <property type="entry name" value="MEMBRANE PROTEIN SCO6666-RELATED"/>
    <property type="match status" value="1"/>
</dbReference>
<protein>
    <submittedName>
        <fullName evidence="9">MMPL family transporter</fullName>
    </submittedName>
</protein>
<keyword evidence="4 7" id="KW-0812">Transmembrane</keyword>
<keyword evidence="6 7" id="KW-0472">Membrane</keyword>
<keyword evidence="5 7" id="KW-1133">Transmembrane helix</keyword>
<dbReference type="EMBL" id="WMBR01000004">
    <property type="protein sequence ID" value="MXP22786.1"/>
    <property type="molecule type" value="Genomic_DNA"/>
</dbReference>
<comment type="similarity">
    <text evidence="2">Belongs to the resistance-nodulation-cell division (RND) (TC 2.A.6) family. MmpL subfamily.</text>
</comment>
<feature type="domain" description="SSD" evidence="8">
    <location>
        <begin position="431"/>
        <end position="549"/>
    </location>
</feature>
<dbReference type="Gene3D" id="3.40.630.30">
    <property type="match status" value="1"/>
</dbReference>
<comment type="subcellular location">
    <subcellularLocation>
        <location evidence="1">Cell membrane</location>
        <topology evidence="1">Multi-pass membrane protein</topology>
    </subcellularLocation>
</comment>
<accession>A0A6L7GSA2</accession>
<dbReference type="InterPro" id="IPR000731">
    <property type="entry name" value="SSD"/>
</dbReference>
<dbReference type="InterPro" id="IPR004869">
    <property type="entry name" value="MMPL_dom"/>
</dbReference>
<dbReference type="InterPro" id="IPR050545">
    <property type="entry name" value="Mycobact_MmpL"/>
</dbReference>
<evidence type="ECO:0000256" key="4">
    <source>
        <dbReference type="ARBA" id="ARBA00022692"/>
    </source>
</evidence>
<dbReference type="RefSeq" id="WP_160902975.1">
    <property type="nucleotide sequence ID" value="NZ_CP102850.1"/>
</dbReference>
<dbReference type="Gene3D" id="1.20.1640.10">
    <property type="entry name" value="Multidrug efflux transporter AcrB transmembrane domain"/>
    <property type="match status" value="2"/>
</dbReference>
<evidence type="ECO:0000313" key="10">
    <source>
        <dbReference type="Proteomes" id="UP000475545"/>
    </source>
</evidence>
<evidence type="ECO:0000313" key="9">
    <source>
        <dbReference type="EMBL" id="MXP22786.1"/>
    </source>
</evidence>
<evidence type="ECO:0000256" key="6">
    <source>
        <dbReference type="ARBA" id="ARBA00023136"/>
    </source>
</evidence>
<feature type="transmembrane region" description="Helical" evidence="7">
    <location>
        <begin position="774"/>
        <end position="792"/>
    </location>
</feature>
<dbReference type="PROSITE" id="PS50156">
    <property type="entry name" value="SSD"/>
    <property type="match status" value="2"/>
</dbReference>
<dbReference type="PANTHER" id="PTHR33406">
    <property type="entry name" value="MEMBRANE PROTEIN MJ1562-RELATED"/>
    <property type="match status" value="1"/>
</dbReference>
<feature type="transmembrane region" description="Helical" evidence="7">
    <location>
        <begin position="861"/>
        <end position="879"/>
    </location>
</feature>
<feature type="transmembrane region" description="Helical" evidence="7">
    <location>
        <begin position="234"/>
        <end position="253"/>
    </location>
</feature>
<feature type="transmembrane region" description="Helical" evidence="7">
    <location>
        <begin position="95"/>
        <end position="116"/>
    </location>
</feature>
<feature type="transmembrane region" description="Helical" evidence="7">
    <location>
        <begin position="524"/>
        <end position="550"/>
    </location>
</feature>
<evidence type="ECO:0000256" key="2">
    <source>
        <dbReference type="ARBA" id="ARBA00010157"/>
    </source>
</evidence>
<proteinExistence type="inferred from homology"/>
<feature type="transmembrane region" description="Helical" evidence="7">
    <location>
        <begin position="450"/>
        <end position="471"/>
    </location>
</feature>
<keyword evidence="3" id="KW-1003">Cell membrane</keyword>
<organism evidence="9 10">
    <name type="scientific">Gordonia mangrovi</name>
    <dbReference type="NCBI Taxonomy" id="2665643"/>
    <lineage>
        <taxon>Bacteria</taxon>
        <taxon>Bacillati</taxon>
        <taxon>Actinomycetota</taxon>
        <taxon>Actinomycetes</taxon>
        <taxon>Mycobacteriales</taxon>
        <taxon>Gordoniaceae</taxon>
        <taxon>Gordonia</taxon>
    </lineage>
</organism>